<evidence type="ECO:0000313" key="1">
    <source>
        <dbReference type="EMBL" id="GBP16136.1"/>
    </source>
</evidence>
<dbReference type="Proteomes" id="UP000299102">
    <property type="component" value="Unassembled WGS sequence"/>
</dbReference>
<sequence length="92" mass="10108">MIITTITRLIKAAREALLAYEWMGARAVVCGSNDVTVAPLATQTPTARQTFANKVTIAVCPSREFLALALIWVTCVSEPYANLKGLRNRKRT</sequence>
<gene>
    <name evidence="1" type="ORF">EVAR_9856_1</name>
</gene>
<reference evidence="1 2" key="1">
    <citation type="journal article" date="2019" name="Commun. Biol.">
        <title>The bagworm genome reveals a unique fibroin gene that provides high tensile strength.</title>
        <authorList>
            <person name="Kono N."/>
            <person name="Nakamura H."/>
            <person name="Ohtoshi R."/>
            <person name="Tomita M."/>
            <person name="Numata K."/>
            <person name="Arakawa K."/>
        </authorList>
    </citation>
    <scope>NUCLEOTIDE SEQUENCE [LARGE SCALE GENOMIC DNA]</scope>
</reference>
<dbReference type="EMBL" id="BGZK01000077">
    <property type="protein sequence ID" value="GBP16136.1"/>
    <property type="molecule type" value="Genomic_DNA"/>
</dbReference>
<comment type="caution">
    <text evidence="1">The sequence shown here is derived from an EMBL/GenBank/DDBJ whole genome shotgun (WGS) entry which is preliminary data.</text>
</comment>
<dbReference type="AlphaFoldDB" id="A0A4C1TQE6"/>
<evidence type="ECO:0000313" key="2">
    <source>
        <dbReference type="Proteomes" id="UP000299102"/>
    </source>
</evidence>
<accession>A0A4C1TQE6</accession>
<name>A0A4C1TQE6_EUMVA</name>
<proteinExistence type="predicted"/>
<protein>
    <submittedName>
        <fullName evidence="1">Uncharacterized protein</fullName>
    </submittedName>
</protein>
<keyword evidence="2" id="KW-1185">Reference proteome</keyword>
<organism evidence="1 2">
    <name type="scientific">Eumeta variegata</name>
    <name type="common">Bagworm moth</name>
    <name type="synonym">Eumeta japonica</name>
    <dbReference type="NCBI Taxonomy" id="151549"/>
    <lineage>
        <taxon>Eukaryota</taxon>
        <taxon>Metazoa</taxon>
        <taxon>Ecdysozoa</taxon>
        <taxon>Arthropoda</taxon>
        <taxon>Hexapoda</taxon>
        <taxon>Insecta</taxon>
        <taxon>Pterygota</taxon>
        <taxon>Neoptera</taxon>
        <taxon>Endopterygota</taxon>
        <taxon>Lepidoptera</taxon>
        <taxon>Glossata</taxon>
        <taxon>Ditrysia</taxon>
        <taxon>Tineoidea</taxon>
        <taxon>Psychidae</taxon>
        <taxon>Oiketicinae</taxon>
        <taxon>Eumeta</taxon>
    </lineage>
</organism>